<dbReference type="OrthoDB" id="345851at2"/>
<evidence type="ECO:0000313" key="3">
    <source>
        <dbReference type="Proteomes" id="UP000298058"/>
    </source>
</evidence>
<comment type="caution">
    <text evidence="2">The sequence shown here is derived from an EMBL/GenBank/DDBJ whole genome shotgun (WGS) entry which is preliminary data.</text>
</comment>
<evidence type="ECO:0000259" key="1">
    <source>
        <dbReference type="Pfam" id="PF24199"/>
    </source>
</evidence>
<dbReference type="EMBL" id="RQHW01000013">
    <property type="protein sequence ID" value="TGN20481.1"/>
    <property type="molecule type" value="Genomic_DNA"/>
</dbReference>
<dbReference type="RefSeq" id="WP_135759345.1">
    <property type="nucleotide sequence ID" value="NZ_RQHW01000013.1"/>
</dbReference>
<dbReference type="InterPro" id="IPR055847">
    <property type="entry name" value="DUF7424"/>
</dbReference>
<proteinExistence type="predicted"/>
<organism evidence="2 3">
    <name type="scientific">Leptospira idonii</name>
    <dbReference type="NCBI Taxonomy" id="1193500"/>
    <lineage>
        <taxon>Bacteria</taxon>
        <taxon>Pseudomonadati</taxon>
        <taxon>Spirochaetota</taxon>
        <taxon>Spirochaetia</taxon>
        <taxon>Leptospirales</taxon>
        <taxon>Leptospiraceae</taxon>
        <taxon>Leptospira</taxon>
    </lineage>
</organism>
<name>A0A4R9M3C6_9LEPT</name>
<keyword evidence="3" id="KW-1185">Reference proteome</keyword>
<dbReference type="Pfam" id="PF24199">
    <property type="entry name" value="DUF7424"/>
    <property type="match status" value="1"/>
</dbReference>
<dbReference type="Proteomes" id="UP000298058">
    <property type="component" value="Unassembled WGS sequence"/>
</dbReference>
<accession>A0A4R9M3C6</accession>
<evidence type="ECO:0000313" key="2">
    <source>
        <dbReference type="EMBL" id="TGN20481.1"/>
    </source>
</evidence>
<reference evidence="2" key="1">
    <citation type="journal article" date="2019" name="PLoS Negl. Trop. Dis.">
        <title>Revisiting the worldwide diversity of Leptospira species in the environment.</title>
        <authorList>
            <person name="Vincent A.T."/>
            <person name="Schiettekatte O."/>
            <person name="Bourhy P."/>
            <person name="Veyrier F.J."/>
            <person name="Picardeau M."/>
        </authorList>
    </citation>
    <scope>NUCLEOTIDE SEQUENCE [LARGE SCALE GENOMIC DNA]</scope>
    <source>
        <strain evidence="2">201300427</strain>
    </source>
</reference>
<protein>
    <recommendedName>
        <fullName evidence="1">DUF7424 domain-containing protein</fullName>
    </recommendedName>
</protein>
<sequence>MKERLHSLCEKFGKYFLKTAPLSIILLSFVCQYSIVTEVYVSEIFEIANGIETKQAYSNAELRFSVPSEAKCLEDKEYLISTLSDYFGEIKNAKCATSNLEGYFQGSVKIPIILAKGNQITPVEGLFNVTIAKGDLIRVGLFLNTELFDHLQETIQAKYFNTLKIEEFSLGISVINDTKNKINAEVLSVYIEQEPVPGIKKFEMAPRSKTNIVLSNVLRDSFYVNGASDFLYLESKQKVK</sequence>
<dbReference type="AlphaFoldDB" id="A0A4R9M3C6"/>
<gene>
    <name evidence="2" type="ORF">EHS15_04540</name>
</gene>
<feature type="domain" description="DUF7424" evidence="1">
    <location>
        <begin position="35"/>
        <end position="236"/>
    </location>
</feature>